<accession>A0A1W0XF07</accession>
<proteinExistence type="predicted"/>
<reference evidence="3" key="1">
    <citation type="submission" date="2017-01" db="EMBL/GenBank/DDBJ databases">
        <title>Comparative genomics of anhydrobiosis in the tardigrade Hypsibius dujardini.</title>
        <authorList>
            <person name="Yoshida Y."/>
            <person name="Koutsovoulos G."/>
            <person name="Laetsch D."/>
            <person name="Stevens L."/>
            <person name="Kumar S."/>
            <person name="Horikawa D."/>
            <person name="Ishino K."/>
            <person name="Komine S."/>
            <person name="Tomita M."/>
            <person name="Blaxter M."/>
            <person name="Arakawa K."/>
        </authorList>
    </citation>
    <scope>NUCLEOTIDE SEQUENCE [LARGE SCALE GENOMIC DNA]</scope>
    <source>
        <strain evidence="3">Z151</strain>
    </source>
</reference>
<dbReference type="PROSITE" id="PS50812">
    <property type="entry name" value="PWWP"/>
    <property type="match status" value="1"/>
</dbReference>
<comment type="caution">
    <text evidence="2">The sequence shown here is derived from an EMBL/GenBank/DDBJ whole genome shotgun (WGS) entry which is preliminary data.</text>
</comment>
<dbReference type="CDD" id="cd05162">
    <property type="entry name" value="PWWP"/>
    <property type="match status" value="1"/>
</dbReference>
<name>A0A1W0XF07_HYPEX</name>
<dbReference type="InterPro" id="IPR000313">
    <property type="entry name" value="PWWP_dom"/>
</dbReference>
<dbReference type="SUPFAM" id="SSF63748">
    <property type="entry name" value="Tudor/PWWP/MBT"/>
    <property type="match status" value="1"/>
</dbReference>
<sequence length="145" mass="16518">MASTPGTSTKKWAPKIQNGQVVWCRIAGYLFWPATVLGPDLCKNLYKKKIKDRNLKTRDVPAARRHKQIFCRQSNQIPRQITCAHHRFTQVGDILIGGEAETVFGLHQRLYGPGWWSEGGRYLSLILSPMEKQELLVILASCQQK</sequence>
<gene>
    <name evidence="2" type="ORF">BV898_00094</name>
</gene>
<feature type="domain" description="PWWP" evidence="1">
    <location>
        <begin position="18"/>
        <end position="49"/>
    </location>
</feature>
<dbReference type="EMBL" id="MTYJ01000001">
    <property type="protein sequence ID" value="OQV25952.1"/>
    <property type="molecule type" value="Genomic_DNA"/>
</dbReference>
<dbReference type="AlphaFoldDB" id="A0A1W0XF07"/>
<evidence type="ECO:0000313" key="2">
    <source>
        <dbReference type="EMBL" id="OQV25952.1"/>
    </source>
</evidence>
<dbReference type="Proteomes" id="UP000192578">
    <property type="component" value="Unassembled WGS sequence"/>
</dbReference>
<dbReference type="Gene3D" id="2.30.30.140">
    <property type="match status" value="1"/>
</dbReference>
<evidence type="ECO:0000313" key="3">
    <source>
        <dbReference type="Proteomes" id="UP000192578"/>
    </source>
</evidence>
<organism evidence="2 3">
    <name type="scientific">Hypsibius exemplaris</name>
    <name type="common">Freshwater tardigrade</name>
    <dbReference type="NCBI Taxonomy" id="2072580"/>
    <lineage>
        <taxon>Eukaryota</taxon>
        <taxon>Metazoa</taxon>
        <taxon>Ecdysozoa</taxon>
        <taxon>Tardigrada</taxon>
        <taxon>Eutardigrada</taxon>
        <taxon>Parachela</taxon>
        <taxon>Hypsibioidea</taxon>
        <taxon>Hypsibiidae</taxon>
        <taxon>Hypsibius</taxon>
    </lineage>
</organism>
<protein>
    <recommendedName>
        <fullName evidence="1">PWWP domain-containing protein</fullName>
    </recommendedName>
</protein>
<keyword evidence="3" id="KW-1185">Reference proteome</keyword>
<evidence type="ECO:0000259" key="1">
    <source>
        <dbReference type="PROSITE" id="PS50812"/>
    </source>
</evidence>